<dbReference type="Gene3D" id="3.40.350.10">
    <property type="entry name" value="Creatinase/prolidase N-terminal domain"/>
    <property type="match status" value="1"/>
</dbReference>
<dbReference type="GO" id="GO:0006508">
    <property type="term" value="P:proteolysis"/>
    <property type="evidence" value="ECO:0007669"/>
    <property type="project" value="TreeGrafter"/>
</dbReference>
<dbReference type="EMBL" id="BDFE01000017">
    <property type="protein sequence ID" value="GAU09337.1"/>
    <property type="molecule type" value="Genomic_DNA"/>
</dbReference>
<dbReference type="InterPro" id="IPR000994">
    <property type="entry name" value="Pept_M24"/>
</dbReference>
<dbReference type="InterPro" id="IPR036005">
    <property type="entry name" value="Creatinase/aminopeptidase-like"/>
</dbReference>
<comment type="caution">
    <text evidence="9">The sequence shown here is derived from an EMBL/GenBank/DDBJ whole genome shotgun (WGS) entry which is preliminary data.</text>
</comment>
<proteinExistence type="inferred from homology"/>
<keyword evidence="5" id="KW-0479">Metal-binding</keyword>
<accession>A0A194AGY1</accession>
<dbReference type="InterPro" id="IPR029149">
    <property type="entry name" value="Creatin/AminoP/Spt16_N"/>
</dbReference>
<keyword evidence="9" id="KW-0645">Protease</keyword>
<keyword evidence="10" id="KW-1185">Reference proteome</keyword>
<dbReference type="Proteomes" id="UP000095200">
    <property type="component" value="Unassembled WGS sequence"/>
</dbReference>
<reference evidence="10" key="1">
    <citation type="submission" date="2016-06" db="EMBL/GenBank/DDBJ databases">
        <title>Draft genome sequence of Desulfoplanes formicivorans strain Pf12B.</title>
        <authorList>
            <person name="Watanabe M."/>
            <person name="Kojima H."/>
            <person name="Fukui M."/>
        </authorList>
    </citation>
    <scope>NUCLEOTIDE SEQUENCE [LARGE SCALE GENOMIC DNA]</scope>
    <source>
        <strain evidence="10">Pf12B</strain>
    </source>
</reference>
<evidence type="ECO:0000256" key="6">
    <source>
        <dbReference type="ARBA" id="ARBA00022801"/>
    </source>
</evidence>
<evidence type="ECO:0000256" key="2">
    <source>
        <dbReference type="ARBA" id="ARBA00001936"/>
    </source>
</evidence>
<evidence type="ECO:0000313" key="9">
    <source>
        <dbReference type="EMBL" id="GAU09337.1"/>
    </source>
</evidence>
<dbReference type="GO" id="GO:0070006">
    <property type="term" value="F:metalloaminopeptidase activity"/>
    <property type="evidence" value="ECO:0007669"/>
    <property type="project" value="InterPro"/>
</dbReference>
<gene>
    <name evidence="9" type="ORF">DPF_2060</name>
</gene>
<evidence type="ECO:0000256" key="7">
    <source>
        <dbReference type="ARBA" id="ARBA00023211"/>
    </source>
</evidence>
<dbReference type="EC" id="3.4.11.9" evidence="4"/>
<protein>
    <recommendedName>
        <fullName evidence="4">Xaa-Pro aminopeptidase</fullName>
        <ecNumber evidence="4">3.4.11.9</ecNumber>
    </recommendedName>
</protein>
<dbReference type="Pfam" id="PF05195">
    <property type="entry name" value="AMP_N"/>
    <property type="match status" value="1"/>
</dbReference>
<dbReference type="SMART" id="SM01011">
    <property type="entry name" value="AMP_N"/>
    <property type="match status" value="1"/>
</dbReference>
<dbReference type="CDD" id="cd01087">
    <property type="entry name" value="Prolidase"/>
    <property type="match status" value="1"/>
</dbReference>
<keyword evidence="7" id="KW-0464">Manganese</keyword>
<dbReference type="OrthoDB" id="9806388at2"/>
<dbReference type="InterPro" id="IPR052433">
    <property type="entry name" value="X-Pro_dipept-like"/>
</dbReference>
<keyword evidence="6" id="KW-0378">Hydrolase</keyword>
<dbReference type="RefSeq" id="WP_069859582.1">
    <property type="nucleotide sequence ID" value="NZ_BDFE01000017.1"/>
</dbReference>
<keyword evidence="9" id="KW-0031">Aminopeptidase</keyword>
<evidence type="ECO:0000256" key="4">
    <source>
        <dbReference type="ARBA" id="ARBA00012574"/>
    </source>
</evidence>
<sequence length="461" mass="49998">MFEPHIYRQRRDTLCRAMGSGILLFVGHEAVAVNAPDHVVPFRQDSSFLYYFGHNVPGLVGIMDAGSGKHLLFGPNPDPEAFIWTGPQPSIQDLALAAGADEGLDIAVLPGHLNALMQHHAVVHFLPPYRPDTRIVLGHLLDLPLESLDERASCDLTRAVIAQRSVKSDLEIAEIEAALDISSAMYARVFAYACPGRTEQEVKAALEGEVLARGSRTSFASIVTTRGNVLHNHNANRTLAAGDLLLIDSGAESPNGYASDITRTFPVGGEFSPLQKDLYAIVLEAQKRAIDALGPGGMFVHAHMEAARAIVQGLKDMGVMQGNTDDAVREGAHALFFVHGIGHMLGLDCHDMESLGEDLVGYDATIARSTQFGLRSLRLARKVQPGFVATVEPGIYVIPELIASWRSQNRCASFIRYDAIERLNGFTGIRIEDDVVVEQGGARVLGTPIPKELWQMEQIGG</sequence>
<comment type="cofactor">
    <cofactor evidence="2">
        <name>Mn(2+)</name>
        <dbReference type="ChEBI" id="CHEBI:29035"/>
    </cofactor>
</comment>
<comment type="similarity">
    <text evidence="3">Belongs to the peptidase M24B family.</text>
</comment>
<name>A0A194AGY1_9BACT</name>
<evidence type="ECO:0000259" key="8">
    <source>
        <dbReference type="SMART" id="SM01011"/>
    </source>
</evidence>
<dbReference type="STRING" id="1592317.DPF_2060"/>
<comment type="catalytic activity">
    <reaction evidence="1">
        <text>Release of any N-terminal amino acid, including proline, that is linked to proline, even from a dipeptide or tripeptide.</text>
        <dbReference type="EC" id="3.4.11.9"/>
    </reaction>
</comment>
<dbReference type="AlphaFoldDB" id="A0A194AGY1"/>
<dbReference type="GO" id="GO:0030145">
    <property type="term" value="F:manganese ion binding"/>
    <property type="evidence" value="ECO:0007669"/>
    <property type="project" value="InterPro"/>
</dbReference>
<evidence type="ECO:0000313" key="10">
    <source>
        <dbReference type="Proteomes" id="UP000095200"/>
    </source>
</evidence>
<dbReference type="Gene3D" id="3.90.230.10">
    <property type="entry name" value="Creatinase/methionine aminopeptidase superfamily"/>
    <property type="match status" value="1"/>
</dbReference>
<dbReference type="SUPFAM" id="SSF53092">
    <property type="entry name" value="Creatinase/prolidase N-terminal domain"/>
    <property type="match status" value="1"/>
</dbReference>
<organism evidence="9 10">
    <name type="scientific">Desulfoplanes formicivorans</name>
    <dbReference type="NCBI Taxonomy" id="1592317"/>
    <lineage>
        <taxon>Bacteria</taxon>
        <taxon>Pseudomonadati</taxon>
        <taxon>Thermodesulfobacteriota</taxon>
        <taxon>Desulfovibrionia</taxon>
        <taxon>Desulfovibrionales</taxon>
        <taxon>Desulfoplanaceae</taxon>
        <taxon>Desulfoplanes</taxon>
    </lineage>
</organism>
<dbReference type="PANTHER" id="PTHR43226:SF4">
    <property type="entry name" value="XAA-PRO AMINOPEPTIDASE 3"/>
    <property type="match status" value="1"/>
</dbReference>
<dbReference type="Pfam" id="PF00557">
    <property type="entry name" value="Peptidase_M24"/>
    <property type="match status" value="1"/>
</dbReference>
<dbReference type="GO" id="GO:0005829">
    <property type="term" value="C:cytosol"/>
    <property type="evidence" value="ECO:0007669"/>
    <property type="project" value="TreeGrafter"/>
</dbReference>
<feature type="domain" description="Aminopeptidase P N-terminal" evidence="8">
    <location>
        <begin position="2"/>
        <end position="134"/>
    </location>
</feature>
<dbReference type="InterPro" id="IPR007865">
    <property type="entry name" value="Aminopep_P_N"/>
</dbReference>
<dbReference type="SUPFAM" id="SSF55920">
    <property type="entry name" value="Creatinase/aminopeptidase"/>
    <property type="match status" value="1"/>
</dbReference>
<evidence type="ECO:0000256" key="3">
    <source>
        <dbReference type="ARBA" id="ARBA00008766"/>
    </source>
</evidence>
<evidence type="ECO:0000256" key="5">
    <source>
        <dbReference type="ARBA" id="ARBA00022723"/>
    </source>
</evidence>
<evidence type="ECO:0000256" key="1">
    <source>
        <dbReference type="ARBA" id="ARBA00001424"/>
    </source>
</evidence>
<dbReference type="PANTHER" id="PTHR43226">
    <property type="entry name" value="XAA-PRO AMINOPEPTIDASE 3"/>
    <property type="match status" value="1"/>
</dbReference>